<name>A0ABW3I7T5_9PAST</name>
<keyword evidence="1" id="KW-0812">Transmembrane</keyword>
<keyword evidence="1" id="KW-1133">Transmembrane helix</keyword>
<feature type="transmembrane region" description="Helical" evidence="1">
    <location>
        <begin position="180"/>
        <end position="205"/>
    </location>
</feature>
<comment type="caution">
    <text evidence="2">The sequence shown here is derived from an EMBL/GenBank/DDBJ whole genome shotgun (WGS) entry which is preliminary data.</text>
</comment>
<feature type="transmembrane region" description="Helical" evidence="1">
    <location>
        <begin position="245"/>
        <end position="267"/>
    </location>
</feature>
<protein>
    <recommendedName>
        <fullName evidence="4">YhhN-like protein</fullName>
    </recommendedName>
</protein>
<keyword evidence="3" id="KW-1185">Reference proteome</keyword>
<proteinExistence type="predicted"/>
<feature type="transmembrane region" description="Helical" evidence="1">
    <location>
        <begin position="68"/>
        <end position="85"/>
    </location>
</feature>
<feature type="transmembrane region" description="Helical" evidence="1">
    <location>
        <begin position="7"/>
        <end position="30"/>
    </location>
</feature>
<sequence length="268" mass="30572">MSEKRSNLMIIQSLVMICFLLGCDLFAFYLQLNLKAISHLAIAVLTAQLICLLIFAKGKICRGQNTRLIQVNLYFLLYWGTWFLLSVFSNYHYVITDIVSLCGIATTIAIWQQPQDPVMRKSLLIIGSLSAILGILTYLIVFVQLPFSYFLKYNIITQILIGFIIANLILVSAKNRLNGFISLLSFATLILLFLNATIALLLIYYASLSAVNFVNEFALGLYFILHLIIVLILGFHIFNKNMLSYYTLLILFFISLTFPIWILFSLIY</sequence>
<gene>
    <name evidence="2" type="ORF">ACFQ02_03280</name>
</gene>
<dbReference type="PROSITE" id="PS51257">
    <property type="entry name" value="PROKAR_LIPOPROTEIN"/>
    <property type="match status" value="1"/>
</dbReference>
<evidence type="ECO:0008006" key="4">
    <source>
        <dbReference type="Google" id="ProtNLM"/>
    </source>
</evidence>
<accession>A0ABW3I7T5</accession>
<reference evidence="3" key="1">
    <citation type="journal article" date="2019" name="Int. J. Syst. Evol. Microbiol.">
        <title>The Global Catalogue of Microorganisms (GCM) 10K type strain sequencing project: providing services to taxonomists for standard genome sequencing and annotation.</title>
        <authorList>
            <consortium name="The Broad Institute Genomics Platform"/>
            <consortium name="The Broad Institute Genome Sequencing Center for Infectious Disease"/>
            <person name="Wu L."/>
            <person name="Ma J."/>
        </authorList>
    </citation>
    <scope>NUCLEOTIDE SEQUENCE [LARGE SCALE GENOMIC DNA]</scope>
    <source>
        <strain evidence="3">CCUG 61707</strain>
    </source>
</reference>
<organism evidence="2 3">
    <name type="scientific">Seminibacterium arietis</name>
    <dbReference type="NCBI Taxonomy" id="1173502"/>
    <lineage>
        <taxon>Bacteria</taxon>
        <taxon>Pseudomonadati</taxon>
        <taxon>Pseudomonadota</taxon>
        <taxon>Gammaproteobacteria</taxon>
        <taxon>Pasteurellales</taxon>
        <taxon>Pasteurellaceae</taxon>
        <taxon>Seminibacterium</taxon>
    </lineage>
</organism>
<evidence type="ECO:0000256" key="1">
    <source>
        <dbReference type="SAM" id="Phobius"/>
    </source>
</evidence>
<feature type="transmembrane region" description="Helical" evidence="1">
    <location>
        <begin position="217"/>
        <end position="238"/>
    </location>
</feature>
<dbReference type="EMBL" id="JBHTJN010000008">
    <property type="protein sequence ID" value="MFD0965876.1"/>
    <property type="molecule type" value="Genomic_DNA"/>
</dbReference>
<feature type="transmembrane region" description="Helical" evidence="1">
    <location>
        <begin position="91"/>
        <end position="111"/>
    </location>
</feature>
<feature type="transmembrane region" description="Helical" evidence="1">
    <location>
        <begin position="155"/>
        <end position="173"/>
    </location>
</feature>
<evidence type="ECO:0000313" key="2">
    <source>
        <dbReference type="EMBL" id="MFD0965876.1"/>
    </source>
</evidence>
<dbReference type="Proteomes" id="UP001596996">
    <property type="component" value="Unassembled WGS sequence"/>
</dbReference>
<keyword evidence="1" id="KW-0472">Membrane</keyword>
<evidence type="ECO:0000313" key="3">
    <source>
        <dbReference type="Proteomes" id="UP001596996"/>
    </source>
</evidence>
<dbReference type="RefSeq" id="WP_380819265.1">
    <property type="nucleotide sequence ID" value="NZ_JBHTJN010000008.1"/>
</dbReference>
<feature type="transmembrane region" description="Helical" evidence="1">
    <location>
        <begin position="123"/>
        <end position="143"/>
    </location>
</feature>
<feature type="transmembrane region" description="Helical" evidence="1">
    <location>
        <begin position="36"/>
        <end position="56"/>
    </location>
</feature>